<dbReference type="InterPro" id="IPR027417">
    <property type="entry name" value="P-loop_NTPase"/>
</dbReference>
<dbReference type="EMBL" id="FNRJ01000002">
    <property type="protein sequence ID" value="SEA27537.1"/>
    <property type="molecule type" value="Genomic_DNA"/>
</dbReference>
<dbReference type="AlphaFoldDB" id="A0A1H3ZUY7"/>
<feature type="domain" description="Terminase large subunit gp17-like C-terminal" evidence="4">
    <location>
        <begin position="446"/>
        <end position="607"/>
    </location>
</feature>
<reference evidence="6" key="1">
    <citation type="submission" date="2016-10" db="EMBL/GenBank/DDBJ databases">
        <authorList>
            <person name="Varghese N."/>
            <person name="Submissions S."/>
        </authorList>
    </citation>
    <scope>NUCLEOTIDE SEQUENCE [LARGE SCALE GENOMIC DNA]</scope>
    <source>
        <strain evidence="6">DSM 11526</strain>
    </source>
</reference>
<evidence type="ECO:0000256" key="1">
    <source>
        <dbReference type="ARBA" id="ARBA00022612"/>
    </source>
</evidence>
<organism evidence="5 6">
    <name type="scientific">Marinobacterium iners DSM 11526</name>
    <dbReference type="NCBI Taxonomy" id="1122198"/>
    <lineage>
        <taxon>Bacteria</taxon>
        <taxon>Pseudomonadati</taxon>
        <taxon>Pseudomonadota</taxon>
        <taxon>Gammaproteobacteria</taxon>
        <taxon>Oceanospirillales</taxon>
        <taxon>Oceanospirillaceae</taxon>
        <taxon>Marinobacterium</taxon>
    </lineage>
</organism>
<gene>
    <name evidence="5" type="ORF">SAMN02745729_102178</name>
</gene>
<dbReference type="InterPro" id="IPR035421">
    <property type="entry name" value="Terminase_6C"/>
</dbReference>
<dbReference type="Pfam" id="PF06056">
    <property type="entry name" value="Terminase_5"/>
    <property type="match status" value="1"/>
</dbReference>
<sequence length="628" mass="72113">MGICARGFNRRHLYSAAIHGTRGGWRRLDRYSGGMNALTDVTELDPRRLARLLYWQGFRVARIAEQLGEKAATVHSWKKRDAWDETKPIERVEFAVEARLIQLVMKDPKEGRDFKEIDLLGRQIERMARVRRYQEPGGHEGDLNPKVANRNKGERKKPTKNEVTDEIAELLRAAFFDELFDYQKHWYRAGEKYRIRNILKSRQIGATYYFAREALLDAVETGRNQIFLSASKAQAHVFKEYIQAYARDVADWELTGDPIVLSNGATLYFLGTNARTAQSYHGNLYFDEYFWTYQFQTLRKVASGMAMHKKWRQTYFSTPSSLSHDAYPYWSGELFNKRRKKAERVDIDISHAALKNGLYCPDGQWRHIVTVEDAVAQGCDLFDLDQLRLEYSEPEYENLLMCQFVDDNKSLFGLMMMQRCMVDSWEVWSDFKPFAPKPVGNQPVWIGYDPNGETETGDNAGLAVILPPEKPGGKYRVIERRQFRGLDYEDQAEQIRQMTLKYNVTHVGIDTTGIGSSVYQLVRKFFPAAVQYQYNPEVKGQLVMKAYQLISKGRLEFDAGWVDIAQAFMAIRKTTTASGRHITFMAGRNGTTGHADLAWAVMHALAKAPLETDGPTTGVGSSRMEMFE</sequence>
<feature type="compositionally biased region" description="Basic and acidic residues" evidence="2">
    <location>
        <begin position="134"/>
        <end position="143"/>
    </location>
</feature>
<evidence type="ECO:0000313" key="5">
    <source>
        <dbReference type="EMBL" id="SEA27537.1"/>
    </source>
</evidence>
<keyword evidence="1" id="KW-1188">Viral release from host cell</keyword>
<accession>A0A1H3ZUY7</accession>
<name>A0A1H3ZUY7_9GAMM</name>
<evidence type="ECO:0000313" key="6">
    <source>
        <dbReference type="Proteomes" id="UP000242469"/>
    </source>
</evidence>
<evidence type="ECO:0000259" key="4">
    <source>
        <dbReference type="Pfam" id="PF17289"/>
    </source>
</evidence>
<dbReference type="Pfam" id="PF17289">
    <property type="entry name" value="Terminase_6C"/>
    <property type="match status" value="1"/>
</dbReference>
<dbReference type="Gene3D" id="3.40.50.300">
    <property type="entry name" value="P-loop containing nucleotide triphosphate hydrolases"/>
    <property type="match status" value="1"/>
</dbReference>
<dbReference type="InterPro" id="IPR010332">
    <property type="entry name" value="ATPase_terminase-su_N"/>
</dbReference>
<proteinExistence type="predicted"/>
<evidence type="ECO:0000256" key="2">
    <source>
        <dbReference type="SAM" id="MobiDB-lite"/>
    </source>
</evidence>
<feature type="domain" description="Terminase ATPase subunit N-terminal" evidence="3">
    <location>
        <begin position="45"/>
        <end position="102"/>
    </location>
</feature>
<dbReference type="Gene3D" id="3.30.420.240">
    <property type="match status" value="1"/>
</dbReference>
<feature type="region of interest" description="Disordered" evidence="2">
    <location>
        <begin position="134"/>
        <end position="161"/>
    </location>
</feature>
<dbReference type="Pfam" id="PF03237">
    <property type="entry name" value="Terminase_6N"/>
    <property type="match status" value="1"/>
</dbReference>
<keyword evidence="6" id="KW-1185">Reference proteome</keyword>
<dbReference type="STRING" id="1122198.SAMN02745729_102178"/>
<dbReference type="Proteomes" id="UP000242469">
    <property type="component" value="Unassembled WGS sequence"/>
</dbReference>
<evidence type="ECO:0000259" key="3">
    <source>
        <dbReference type="Pfam" id="PF06056"/>
    </source>
</evidence>
<protein>
    <submittedName>
        <fullName evidence="5">Uncharacterized protein YjcR</fullName>
    </submittedName>
</protein>